<sequence>MPRTKATALSAAKSVEPEKPVESEEKVDLDEDNDPEEEEEMEEEVEYEEVEEEEEVEEIEEEVEEEEEEVEEIEEEDSDNANGADAQKSLSGGEIKFEDEDEKNKHAELLSLPPHGSEVYLGGIPHDASDEGLRVFCESVGEVTEVRIMKGKDPGENKGFAFVTFRSAELASKAIDELNNAEFKGKKIKCSTSQAKHRLFIGNVPRSWGEGDLRKVVTDIGPGVTAVDLVKDIKNTSNNRGFAFVDYYNHACAEYSRQKMMNAKFKLGDNAPTVKAVYVKNLPKNVSQDQLKKLFEHHGKITKVVLPPAKSGQEKSRIGFVHFGERSSAMKALKNTEKYELDGQVLECSLAKPQADQKSGGSNSQKSGLLPSYPPRAGYGLVGNAYGALGAGYGAAGFAQGKEFECVFLEMFPDSASSSQGIDPNIPMEDGLTIPQWWLLDWLRDQVKHDEARLAYLMNVEEEARQLNKIAIPPGAVEGSELMQSELMQGVQSRLRLSAPEIWPDLRIKGSQLSQYFRIKCRHSPKGLLCYPVNIKGTQAHRNSGHVLLDATTLVVGEDRLNLARHQPDFVLCSLDNAHANPSTITCLLVRRKSFDTTTASSQANE</sequence>
<dbReference type="InterPro" id="IPR035979">
    <property type="entry name" value="RBD_domain_sf"/>
</dbReference>
<dbReference type="EMBL" id="CM017324">
    <property type="protein sequence ID" value="KAE8037422.1"/>
    <property type="molecule type" value="Genomic_DNA"/>
</dbReference>
<dbReference type="FunFam" id="3.30.70.330:FF:000990">
    <property type="entry name" value="RNA recognition motif-containing protein"/>
    <property type="match status" value="1"/>
</dbReference>
<evidence type="ECO:0000256" key="2">
    <source>
        <dbReference type="PROSITE-ProRule" id="PRU00176"/>
    </source>
</evidence>
<dbReference type="InterPro" id="IPR003954">
    <property type="entry name" value="RRM_euk-type"/>
</dbReference>
<protein>
    <recommendedName>
        <fullName evidence="4">RRM domain-containing protein</fullName>
    </recommendedName>
</protein>
<dbReference type="InterPro" id="IPR012677">
    <property type="entry name" value="Nucleotide-bd_a/b_plait_sf"/>
</dbReference>
<feature type="compositionally biased region" description="Basic and acidic residues" evidence="3">
    <location>
        <begin position="15"/>
        <end position="26"/>
    </location>
</feature>
<dbReference type="GO" id="GO:0003723">
    <property type="term" value="F:RNA binding"/>
    <property type="evidence" value="ECO:0007669"/>
    <property type="project" value="UniProtKB-UniRule"/>
</dbReference>
<reference evidence="5 6" key="1">
    <citation type="submission" date="2019-06" db="EMBL/GenBank/DDBJ databases">
        <title>A chromosomal-level reference genome of Carpinus fangiana (Coryloideae, Betulaceae).</title>
        <authorList>
            <person name="Yang X."/>
            <person name="Wang Z."/>
            <person name="Zhang L."/>
            <person name="Hao G."/>
            <person name="Liu J."/>
            <person name="Yang Y."/>
        </authorList>
    </citation>
    <scope>NUCLEOTIDE SEQUENCE [LARGE SCALE GENOMIC DNA]</scope>
    <source>
        <strain evidence="5">Cfa_2016G</strain>
        <tissue evidence="5">Leaf</tissue>
    </source>
</reference>
<dbReference type="AlphaFoldDB" id="A0A660KM26"/>
<evidence type="ECO:0000313" key="5">
    <source>
        <dbReference type="EMBL" id="KAE8037422.1"/>
    </source>
</evidence>
<keyword evidence="1 2" id="KW-0694">RNA-binding</keyword>
<dbReference type="PROSITE" id="PS50102">
    <property type="entry name" value="RRM"/>
    <property type="match status" value="3"/>
</dbReference>
<evidence type="ECO:0000256" key="1">
    <source>
        <dbReference type="ARBA" id="ARBA00022884"/>
    </source>
</evidence>
<feature type="compositionally biased region" description="Acidic residues" evidence="3">
    <location>
        <begin position="27"/>
        <end position="79"/>
    </location>
</feature>
<dbReference type="CDD" id="cd00590">
    <property type="entry name" value="RRM_SF"/>
    <property type="match status" value="1"/>
</dbReference>
<feature type="region of interest" description="Disordered" evidence="3">
    <location>
        <begin position="1"/>
        <end position="90"/>
    </location>
</feature>
<gene>
    <name evidence="5" type="ORF">FH972_010010</name>
</gene>
<dbReference type="PANTHER" id="PTHR21245">
    <property type="entry name" value="HETEROGENEOUS NUCLEAR RIBONUCLEOPROTEIN"/>
    <property type="match status" value="1"/>
</dbReference>
<dbReference type="Pfam" id="PF00076">
    <property type="entry name" value="RRM_1"/>
    <property type="match status" value="3"/>
</dbReference>
<dbReference type="Gene3D" id="3.30.70.330">
    <property type="match status" value="3"/>
</dbReference>
<evidence type="ECO:0000256" key="3">
    <source>
        <dbReference type="SAM" id="MobiDB-lite"/>
    </source>
</evidence>
<accession>A0A660KM26</accession>
<dbReference type="OrthoDB" id="3800936at2759"/>
<dbReference type="SMART" id="SM00360">
    <property type="entry name" value="RRM"/>
    <property type="match status" value="3"/>
</dbReference>
<dbReference type="SUPFAM" id="SSF54928">
    <property type="entry name" value="RNA-binding domain, RBD"/>
    <property type="match status" value="2"/>
</dbReference>
<feature type="domain" description="RRM" evidence="4">
    <location>
        <begin position="275"/>
        <end position="353"/>
    </location>
</feature>
<dbReference type="InterPro" id="IPR000504">
    <property type="entry name" value="RRM_dom"/>
</dbReference>
<dbReference type="SMART" id="SM00361">
    <property type="entry name" value="RRM_1"/>
    <property type="match status" value="2"/>
</dbReference>
<evidence type="ECO:0000259" key="4">
    <source>
        <dbReference type="PROSITE" id="PS50102"/>
    </source>
</evidence>
<keyword evidence="6" id="KW-1185">Reference proteome</keyword>
<feature type="domain" description="RRM" evidence="4">
    <location>
        <begin position="117"/>
        <end position="195"/>
    </location>
</feature>
<dbReference type="Proteomes" id="UP000327013">
    <property type="component" value="Chromosome 4"/>
</dbReference>
<organism evidence="5 6">
    <name type="scientific">Carpinus fangiana</name>
    <dbReference type="NCBI Taxonomy" id="176857"/>
    <lineage>
        <taxon>Eukaryota</taxon>
        <taxon>Viridiplantae</taxon>
        <taxon>Streptophyta</taxon>
        <taxon>Embryophyta</taxon>
        <taxon>Tracheophyta</taxon>
        <taxon>Spermatophyta</taxon>
        <taxon>Magnoliopsida</taxon>
        <taxon>eudicotyledons</taxon>
        <taxon>Gunneridae</taxon>
        <taxon>Pentapetalae</taxon>
        <taxon>rosids</taxon>
        <taxon>fabids</taxon>
        <taxon>Fagales</taxon>
        <taxon>Betulaceae</taxon>
        <taxon>Carpinus</taxon>
    </lineage>
</organism>
<proteinExistence type="predicted"/>
<feature type="domain" description="RRM" evidence="4">
    <location>
        <begin position="197"/>
        <end position="281"/>
    </location>
</feature>
<name>A0A660KM26_9ROSI</name>
<evidence type="ECO:0000313" key="6">
    <source>
        <dbReference type="Proteomes" id="UP000327013"/>
    </source>
</evidence>